<feature type="region of interest" description="Disordered" evidence="1">
    <location>
        <begin position="208"/>
        <end position="240"/>
    </location>
</feature>
<keyword evidence="3" id="KW-1185">Reference proteome</keyword>
<evidence type="ECO:0000313" key="2">
    <source>
        <dbReference type="EMBL" id="KAK7241252.1"/>
    </source>
</evidence>
<organism evidence="2 3">
    <name type="scientific">Aureococcus anophagefferens</name>
    <name type="common">Harmful bloom alga</name>
    <dbReference type="NCBI Taxonomy" id="44056"/>
    <lineage>
        <taxon>Eukaryota</taxon>
        <taxon>Sar</taxon>
        <taxon>Stramenopiles</taxon>
        <taxon>Ochrophyta</taxon>
        <taxon>Pelagophyceae</taxon>
        <taxon>Pelagomonadales</taxon>
        <taxon>Pelagomonadaceae</taxon>
        <taxon>Aureococcus</taxon>
    </lineage>
</organism>
<feature type="region of interest" description="Disordered" evidence="1">
    <location>
        <begin position="259"/>
        <end position="281"/>
    </location>
</feature>
<reference evidence="2 3" key="1">
    <citation type="submission" date="2024-03" db="EMBL/GenBank/DDBJ databases">
        <title>Aureococcus anophagefferens CCMP1851 and Kratosvirus quantuckense: Draft genome of a second virus-susceptible host strain in the model system.</title>
        <authorList>
            <person name="Chase E."/>
            <person name="Truchon A.R."/>
            <person name="Schepens W."/>
            <person name="Wilhelm S.W."/>
        </authorList>
    </citation>
    <scope>NUCLEOTIDE SEQUENCE [LARGE SCALE GENOMIC DNA]</scope>
    <source>
        <strain evidence="2 3">CCMP1851</strain>
    </source>
</reference>
<comment type="caution">
    <text evidence="2">The sequence shown here is derived from an EMBL/GenBank/DDBJ whole genome shotgun (WGS) entry which is preliminary data.</text>
</comment>
<proteinExistence type="predicted"/>
<sequence>MDREPTLWERQLQKQTATGVEAALAALEKRPVVATCTTPACAGELLAAFAASRARPLAFVVVRADACRTARELGARSPGSGQRASPPRARRPRRAVADDGFAEIARAAPDDEAVALALREALPREPASAPAGGVVVAGARMARAVLLARAAAYDGAALRAAPAAFAADALADDAARRGDGDAAVPRLDATAATVRPRDAPPRLCVLPGAAPRPWTSRRRERAAARPGRPGSRERVARDAAAARRDDAVAAALHFVAVARARPGRRRRPSSSTWTTENGRSG</sequence>
<accession>A0ABR1FYG4</accession>
<name>A0ABR1FYG4_AURAN</name>
<dbReference type="Proteomes" id="UP001363151">
    <property type="component" value="Unassembled WGS sequence"/>
</dbReference>
<gene>
    <name evidence="2" type="ORF">SO694_00051286</name>
</gene>
<feature type="compositionally biased region" description="Basic and acidic residues" evidence="1">
    <location>
        <begin position="230"/>
        <end position="240"/>
    </location>
</feature>
<protein>
    <submittedName>
        <fullName evidence="2">Uncharacterized protein</fullName>
    </submittedName>
</protein>
<dbReference type="EMBL" id="JBBJCI010000204">
    <property type="protein sequence ID" value="KAK7241252.1"/>
    <property type="molecule type" value="Genomic_DNA"/>
</dbReference>
<evidence type="ECO:0000313" key="3">
    <source>
        <dbReference type="Proteomes" id="UP001363151"/>
    </source>
</evidence>
<feature type="compositionally biased region" description="Polar residues" evidence="1">
    <location>
        <begin position="272"/>
        <end position="281"/>
    </location>
</feature>
<evidence type="ECO:0000256" key="1">
    <source>
        <dbReference type="SAM" id="MobiDB-lite"/>
    </source>
</evidence>
<feature type="region of interest" description="Disordered" evidence="1">
    <location>
        <begin position="72"/>
        <end position="95"/>
    </location>
</feature>